<dbReference type="NCBIfam" id="NF033855">
    <property type="entry name" value="tRNA_MNMC2"/>
    <property type="match status" value="1"/>
</dbReference>
<organism evidence="2 3">
    <name type="scientific">Deinococcus arcticus</name>
    <dbReference type="NCBI Taxonomy" id="2136176"/>
    <lineage>
        <taxon>Bacteria</taxon>
        <taxon>Thermotogati</taxon>
        <taxon>Deinococcota</taxon>
        <taxon>Deinococci</taxon>
        <taxon>Deinococcales</taxon>
        <taxon>Deinococcaceae</taxon>
        <taxon>Deinococcus</taxon>
    </lineage>
</organism>
<protein>
    <recommendedName>
        <fullName evidence="1">MnmC-like methyltransferase domain-containing protein</fullName>
    </recommendedName>
</protein>
<name>A0A2T3WBB2_9DEIO</name>
<dbReference type="Pfam" id="PF05430">
    <property type="entry name" value="Methyltransf_30"/>
    <property type="match status" value="1"/>
</dbReference>
<dbReference type="PANTHER" id="PTHR39963">
    <property type="entry name" value="SLL0983 PROTEIN"/>
    <property type="match status" value="1"/>
</dbReference>
<dbReference type="PANTHER" id="PTHR39963:SF1">
    <property type="entry name" value="MNMC-LIKE METHYLTRANSFERASE DOMAIN-CONTAINING PROTEIN"/>
    <property type="match status" value="1"/>
</dbReference>
<keyword evidence="3" id="KW-1185">Reference proteome</keyword>
<dbReference type="SUPFAM" id="SSF53335">
    <property type="entry name" value="S-adenosyl-L-methionine-dependent methyltransferases"/>
    <property type="match status" value="1"/>
</dbReference>
<sequence length="242" mass="25477">MTHDEPPAYALLPTPDGSRTAFNARYGEAYGSRHGAAAQARHVFVQGTGTHLHPAPRVLEIGFGVGVNGRATLADTARRGARLHYRAYEFDPAPREVLRAVAEGAEGADHPAWTALLAAWPEGGGGRGELEVEAGGATLTVTFADALTAELPRSWATALYLDGFSPSRNPEVWTPDFAARLASTLAPGGVLGTYSAAGHVRRALVAAGLRVERRPGAPGKRECLRAVREVEGGSWAVEEGPL</sequence>
<dbReference type="GO" id="GO:0016645">
    <property type="term" value="F:oxidoreductase activity, acting on the CH-NH group of donors"/>
    <property type="evidence" value="ECO:0007669"/>
    <property type="project" value="InterPro"/>
</dbReference>
<dbReference type="OrthoDB" id="9786494at2"/>
<evidence type="ECO:0000259" key="1">
    <source>
        <dbReference type="Pfam" id="PF05430"/>
    </source>
</evidence>
<reference evidence="2 3" key="1">
    <citation type="submission" date="2018-03" db="EMBL/GenBank/DDBJ databases">
        <title>Draft genome of Deinococcus sp. OD32.</title>
        <authorList>
            <person name="Wang X.-P."/>
            <person name="Du Z.-J."/>
        </authorList>
    </citation>
    <scope>NUCLEOTIDE SEQUENCE [LARGE SCALE GENOMIC DNA]</scope>
    <source>
        <strain evidence="2 3">OD32</strain>
    </source>
</reference>
<dbReference type="InterPro" id="IPR029063">
    <property type="entry name" value="SAM-dependent_MTases_sf"/>
</dbReference>
<dbReference type="GO" id="GO:0004808">
    <property type="term" value="F:tRNA (5-methylaminomethyl-2-thiouridylate)(34)-methyltransferase activity"/>
    <property type="evidence" value="ECO:0007669"/>
    <property type="project" value="InterPro"/>
</dbReference>
<dbReference type="Gene3D" id="3.40.50.150">
    <property type="entry name" value="Vaccinia Virus protein VP39"/>
    <property type="match status" value="1"/>
</dbReference>
<dbReference type="InterPro" id="IPR047785">
    <property type="entry name" value="tRNA_MNMC2"/>
</dbReference>
<comment type="caution">
    <text evidence="2">The sequence shown here is derived from an EMBL/GenBank/DDBJ whole genome shotgun (WGS) entry which is preliminary data.</text>
</comment>
<dbReference type="AlphaFoldDB" id="A0A2T3WBB2"/>
<dbReference type="RefSeq" id="WP_107136952.1">
    <property type="nucleotide sequence ID" value="NZ_PYSV01000003.1"/>
</dbReference>
<dbReference type="InterPro" id="IPR008471">
    <property type="entry name" value="MnmC-like_methylTransf"/>
</dbReference>
<gene>
    <name evidence="2" type="ORF">C8263_04710</name>
</gene>
<dbReference type="Proteomes" id="UP000240317">
    <property type="component" value="Unassembled WGS sequence"/>
</dbReference>
<evidence type="ECO:0000313" key="2">
    <source>
        <dbReference type="EMBL" id="PTA69094.1"/>
    </source>
</evidence>
<evidence type="ECO:0000313" key="3">
    <source>
        <dbReference type="Proteomes" id="UP000240317"/>
    </source>
</evidence>
<feature type="domain" description="MnmC-like methyltransferase" evidence="1">
    <location>
        <begin position="111"/>
        <end position="228"/>
    </location>
</feature>
<proteinExistence type="predicted"/>
<accession>A0A2T3WBB2</accession>
<dbReference type="EMBL" id="PYSV01000003">
    <property type="protein sequence ID" value="PTA69094.1"/>
    <property type="molecule type" value="Genomic_DNA"/>
</dbReference>